<dbReference type="InterPro" id="IPR001507">
    <property type="entry name" value="ZP_dom"/>
</dbReference>
<reference evidence="6" key="2">
    <citation type="submission" date="2025-08" db="UniProtKB">
        <authorList>
            <consortium name="RefSeq"/>
        </authorList>
    </citation>
    <scope>IDENTIFICATION</scope>
    <source>
        <strain evidence="6">J_2021</strain>
        <tissue evidence="6">Erythrocytes</tissue>
    </source>
</reference>
<dbReference type="PANTHER" id="PTHR14002:SF51">
    <property type="entry name" value="THYROID HORMONE DOWN-REGULATED PROTEIN (GENE 17)"/>
    <property type="match status" value="1"/>
</dbReference>
<organism evidence="5 6">
    <name type="scientific">Xenopus laevis</name>
    <name type="common">African clawed frog</name>
    <dbReference type="NCBI Taxonomy" id="8355"/>
    <lineage>
        <taxon>Eukaryota</taxon>
        <taxon>Metazoa</taxon>
        <taxon>Chordata</taxon>
        <taxon>Craniata</taxon>
        <taxon>Vertebrata</taxon>
        <taxon>Euteleostomi</taxon>
        <taxon>Amphibia</taxon>
        <taxon>Batrachia</taxon>
        <taxon>Anura</taxon>
        <taxon>Pipoidea</taxon>
        <taxon>Pipidae</taxon>
        <taxon>Xenopodinae</taxon>
        <taxon>Xenopus</taxon>
        <taxon>Xenopus</taxon>
    </lineage>
</organism>
<reference evidence="5" key="1">
    <citation type="submission" date="2024-06" db="UniProtKB">
        <authorList>
            <consortium name="RefSeq"/>
        </authorList>
    </citation>
    <scope>NUCLEOTIDE SEQUENCE [LARGE SCALE GENOMIC DNA]</scope>
    <source>
        <strain evidence="5">J_2021</strain>
    </source>
</reference>
<protein>
    <submittedName>
        <fullName evidence="6">Uromodulin-like</fullName>
    </submittedName>
</protein>
<dbReference type="Gene3D" id="2.60.40.3210">
    <property type="entry name" value="Zona pellucida, ZP-N domain"/>
    <property type="match status" value="1"/>
</dbReference>
<dbReference type="Gene3D" id="2.60.40.4100">
    <property type="entry name" value="Zona pellucida, ZP-C domain"/>
    <property type="match status" value="1"/>
</dbReference>
<dbReference type="Pfam" id="PF00100">
    <property type="entry name" value="Zona_pellucida"/>
    <property type="match status" value="1"/>
</dbReference>
<dbReference type="OrthoDB" id="10063988at2759"/>
<keyword evidence="1 3" id="KW-0732">Signal</keyword>
<dbReference type="PANTHER" id="PTHR14002">
    <property type="entry name" value="ENDOGLIN/TGF-BETA RECEPTOR TYPE III"/>
    <property type="match status" value="1"/>
</dbReference>
<dbReference type="SMART" id="SM00241">
    <property type="entry name" value="ZP"/>
    <property type="match status" value="1"/>
</dbReference>
<keyword evidence="5" id="KW-1185">Reference proteome</keyword>
<evidence type="ECO:0000256" key="2">
    <source>
        <dbReference type="ARBA" id="ARBA00023157"/>
    </source>
</evidence>
<dbReference type="KEGG" id="xla:121400562"/>
<dbReference type="GO" id="GO:0016324">
    <property type="term" value="C:apical plasma membrane"/>
    <property type="evidence" value="ECO:0000318"/>
    <property type="project" value="GO_Central"/>
</dbReference>
<dbReference type="PROSITE" id="PS51034">
    <property type="entry name" value="ZP_2"/>
    <property type="match status" value="1"/>
</dbReference>
<dbReference type="InterPro" id="IPR055355">
    <property type="entry name" value="ZP-C"/>
</dbReference>
<dbReference type="GO" id="GO:0005615">
    <property type="term" value="C:extracellular space"/>
    <property type="evidence" value="ECO:0000318"/>
    <property type="project" value="GO_Central"/>
</dbReference>
<feature type="domain" description="ZP" evidence="4">
    <location>
        <begin position="56"/>
        <end position="310"/>
    </location>
</feature>
<evidence type="ECO:0000259" key="4">
    <source>
        <dbReference type="PROSITE" id="PS51034"/>
    </source>
</evidence>
<dbReference type="Proteomes" id="UP000186698">
    <property type="component" value="Chromosome 2S"/>
</dbReference>
<evidence type="ECO:0000313" key="5">
    <source>
        <dbReference type="Proteomes" id="UP000186698"/>
    </source>
</evidence>
<dbReference type="GeneID" id="121400562"/>
<dbReference type="GO" id="GO:1990266">
    <property type="term" value="P:neutrophil migration"/>
    <property type="evidence" value="ECO:0000318"/>
    <property type="project" value="GO_Central"/>
</dbReference>
<evidence type="ECO:0000313" key="6">
    <source>
        <dbReference type="RefSeq" id="XP_041439837.1"/>
    </source>
</evidence>
<name>A0A8J1MDP3_XENLA</name>
<accession>A0A8J1MDP3</accession>
<evidence type="ECO:0000256" key="3">
    <source>
        <dbReference type="SAM" id="SignalP"/>
    </source>
</evidence>
<dbReference type="AlphaFoldDB" id="A0A8J1MDP3"/>
<gene>
    <name evidence="6" type="primary">LOC121400562</name>
</gene>
<proteinExistence type="predicted"/>
<sequence>MRFRLELFLVLCILTTVFAVCPTCFPDEICNTATNLCDCDLSKYSETVQIPQPQLTCDYNMVLRIPRCQMEKNGYDSSSLHLIKPTCSLNQPYVADVSTLSYLWHIAKEDCGNIPTENVTHVTYSNMLYINAKKSPLITKNNITISFSCSYPKDMETTALNFPVKTIIGNITFTLPGVAGKISVTMTIYSDSSFTTPVTIGTTLVVEQLVYVSLRMQTVDNYILKVVNLYTSASSNRSDDPKYYLLQNGCPNLNLGAFLLKPIWNGIYTEARFQMKTFQITGSTFFYLYADVAMCNSSCTQNCNSRSTIDQGYDTTVSLRLDFTKNSASSTLGCFSIKSALTLLLLPSILMMVM</sequence>
<keyword evidence="2" id="KW-1015">Disulfide bond</keyword>
<dbReference type="GO" id="GO:0009986">
    <property type="term" value="C:cell surface"/>
    <property type="evidence" value="ECO:0000318"/>
    <property type="project" value="GO_Central"/>
</dbReference>
<dbReference type="InterPro" id="IPR042235">
    <property type="entry name" value="ZP-C_dom"/>
</dbReference>
<dbReference type="RefSeq" id="XP_041439837.1">
    <property type="nucleotide sequence ID" value="XM_041583903.1"/>
</dbReference>
<feature type="chain" id="PRO_5035173557" evidence="3">
    <location>
        <begin position="20"/>
        <end position="354"/>
    </location>
</feature>
<evidence type="ECO:0000256" key="1">
    <source>
        <dbReference type="ARBA" id="ARBA00022729"/>
    </source>
</evidence>
<feature type="signal peptide" evidence="3">
    <location>
        <begin position="1"/>
        <end position="19"/>
    </location>
</feature>